<proteinExistence type="inferred from homology"/>
<protein>
    <recommendedName>
        <fullName evidence="1 7">16S rRNA aminocarboxypropyltransferase</fullName>
        <ecNumber evidence="7">2.5.1.157</ecNumber>
    </recommendedName>
</protein>
<organism evidence="9">
    <name type="scientific">uncultured Poseidoniia archaeon</name>
    <dbReference type="NCBI Taxonomy" id="1697135"/>
    <lineage>
        <taxon>Archaea</taxon>
        <taxon>Methanobacteriati</taxon>
        <taxon>Thermoplasmatota</taxon>
        <taxon>Candidatus Poseidoniia</taxon>
        <taxon>environmental samples</taxon>
    </lineage>
</organism>
<comment type="similarity">
    <text evidence="7">Belongs to the TDD superfamily. TSR3 family.</text>
</comment>
<dbReference type="InterPro" id="IPR022968">
    <property type="entry name" value="Tsr3-like"/>
</dbReference>
<comment type="subcellular location">
    <subcellularLocation>
        <location evidence="7">Cytoplasm</location>
    </subcellularLocation>
</comment>
<evidence type="ECO:0000256" key="4">
    <source>
        <dbReference type="ARBA" id="ARBA00022552"/>
    </source>
</evidence>
<keyword evidence="4 7" id="KW-0698">rRNA processing</keyword>
<evidence type="ECO:0000256" key="5">
    <source>
        <dbReference type="ARBA" id="ARBA00022679"/>
    </source>
</evidence>
<dbReference type="EC" id="2.5.1.157" evidence="7"/>
<comment type="catalytic activity">
    <reaction evidence="7">
        <text>an N(1)-methylpseudouridine in rRNA + S-adenosyl-L-methionine = N(1)-methyl-N(3)-[(3S)-3-amino-3-carboxypropyl]pseudouridine in rRNA + S-methyl-5'-thioadenosine + H(+)</text>
        <dbReference type="Rhea" id="RHEA:63296"/>
        <dbReference type="Rhea" id="RHEA-COMP:11634"/>
        <dbReference type="Rhea" id="RHEA-COMP:16310"/>
        <dbReference type="ChEBI" id="CHEBI:15378"/>
        <dbReference type="ChEBI" id="CHEBI:17509"/>
        <dbReference type="ChEBI" id="CHEBI:59789"/>
        <dbReference type="ChEBI" id="CHEBI:74890"/>
        <dbReference type="ChEBI" id="CHEBI:146234"/>
        <dbReference type="EC" id="2.5.1.157"/>
    </reaction>
</comment>
<accession>A0A1B1TCY0</accession>
<feature type="binding site" evidence="7">
    <location>
        <position position="72"/>
    </location>
    <ligand>
        <name>S-adenosyl-L-methionine</name>
        <dbReference type="ChEBI" id="CHEBI:59789"/>
    </ligand>
</feature>
<evidence type="ECO:0000256" key="1">
    <source>
        <dbReference type="ARBA" id="ARBA00014114"/>
    </source>
</evidence>
<evidence type="ECO:0000256" key="6">
    <source>
        <dbReference type="ARBA" id="ARBA00022691"/>
    </source>
</evidence>
<keyword evidence="6 7" id="KW-0949">S-adenosyl-L-methionine</keyword>
<name>A0A1B1TCY0_9ARCH</name>
<keyword evidence="2 7" id="KW-0963">Cytoplasm</keyword>
<evidence type="ECO:0000256" key="7">
    <source>
        <dbReference type="HAMAP-Rule" id="MF_01116"/>
    </source>
</evidence>
<sequence length="180" mass="20344">MEDIQVHAIWLAQDDPKKNTAVLASRRGDLKLHKNLRSIPRKGVILEPLCGKIFGPEDHELLTVKHGSLVGLDCSWAQIESSVETVMKRTRLVPRMLPLLLAANPVNWGKPSKLTTAEALAAALYLTGRVEQAQNILGAFRWGDRFFELNKEPLEAYRMAKSSSELVDLQFEFFDIEHLR</sequence>
<reference evidence="9" key="2">
    <citation type="journal article" date="2015" name="ISME J.">
        <title>A new class of marine Euryarchaeota group II from the Mediterranean deep chlorophyll maximum.</title>
        <authorList>
            <person name="Martin-Cuadrado A.B."/>
            <person name="Garcia-Heredia I."/>
            <person name="Molto A.G."/>
            <person name="Lopez-Ubeda R."/>
            <person name="Kimes N."/>
            <person name="Lopez-Garcia P."/>
            <person name="Moreira D."/>
            <person name="Rodriguez-Valera F."/>
        </authorList>
    </citation>
    <scope>NUCLEOTIDE SEQUENCE</scope>
</reference>
<dbReference type="AlphaFoldDB" id="A0A1B1TCY0"/>
<comment type="caution">
    <text evidence="7">Lacks conserved residue(s) required for the propagation of feature annotation.</text>
</comment>
<dbReference type="EMBL" id="KP211874">
    <property type="protein sequence ID" value="ANV80137.1"/>
    <property type="molecule type" value="Genomic_DNA"/>
</dbReference>
<dbReference type="Pfam" id="PF04034">
    <property type="entry name" value="Ribo_biogen_C"/>
    <property type="match status" value="1"/>
</dbReference>
<dbReference type="NCBIfam" id="NF002621">
    <property type="entry name" value="PRK02287.1"/>
    <property type="match status" value="1"/>
</dbReference>
<keyword evidence="5 7" id="KW-0808">Transferase</keyword>
<dbReference type="PANTHER" id="PTHR20426:SF0">
    <property type="entry name" value="18S RRNA AMINOCARBOXYPROPYLTRANSFERASE"/>
    <property type="match status" value="1"/>
</dbReference>
<keyword evidence="3 7" id="KW-0690">Ribosome biogenesis</keyword>
<evidence type="ECO:0000313" key="9">
    <source>
        <dbReference type="EMBL" id="ANV80137.1"/>
    </source>
</evidence>
<feature type="binding site" evidence="7">
    <location>
        <position position="97"/>
    </location>
    <ligand>
        <name>S-adenosyl-L-methionine</name>
        <dbReference type="ChEBI" id="CHEBI:59789"/>
    </ligand>
</feature>
<evidence type="ECO:0000256" key="2">
    <source>
        <dbReference type="ARBA" id="ARBA00022490"/>
    </source>
</evidence>
<evidence type="ECO:0000259" key="8">
    <source>
        <dbReference type="Pfam" id="PF04034"/>
    </source>
</evidence>
<dbReference type="GO" id="GO:0000455">
    <property type="term" value="P:enzyme-directed rRNA pseudouridine synthesis"/>
    <property type="evidence" value="ECO:0007669"/>
    <property type="project" value="UniProtKB-UniRule"/>
</dbReference>
<reference evidence="9" key="1">
    <citation type="submission" date="2014-11" db="EMBL/GenBank/DDBJ databases">
        <authorList>
            <person name="Zhu J."/>
            <person name="Qi W."/>
            <person name="Song R."/>
        </authorList>
    </citation>
    <scope>NUCLEOTIDE SEQUENCE</scope>
</reference>
<dbReference type="InterPro" id="IPR007177">
    <property type="entry name" value="Tsr3_C"/>
</dbReference>
<dbReference type="PANTHER" id="PTHR20426">
    <property type="entry name" value="RIBOSOME BIOGENESIS PROTEIN TSR3 HOMOLOG"/>
    <property type="match status" value="1"/>
</dbReference>
<evidence type="ECO:0000256" key="3">
    <source>
        <dbReference type="ARBA" id="ARBA00022517"/>
    </source>
</evidence>
<feature type="binding site" evidence="7">
    <location>
        <position position="116"/>
    </location>
    <ligand>
        <name>S-adenosyl-L-methionine</name>
        <dbReference type="ChEBI" id="CHEBI:59789"/>
    </ligand>
</feature>
<dbReference type="GO" id="GO:0005737">
    <property type="term" value="C:cytoplasm"/>
    <property type="evidence" value="ECO:0007669"/>
    <property type="project" value="UniProtKB-SubCell"/>
</dbReference>
<feature type="domain" description="16S/18S rRNA aminocarboxypropyltransferase Tsr3 C-terminal" evidence="8">
    <location>
        <begin position="44"/>
        <end position="173"/>
    </location>
</feature>
<dbReference type="GO" id="GO:1904047">
    <property type="term" value="F:S-adenosyl-L-methionine binding"/>
    <property type="evidence" value="ECO:0007669"/>
    <property type="project" value="UniProtKB-UniRule"/>
</dbReference>
<feature type="binding site" evidence="7">
    <location>
        <position position="20"/>
    </location>
    <ligand>
        <name>S-adenosyl-L-methionine</name>
        <dbReference type="ChEBI" id="CHEBI:59789"/>
    </ligand>
</feature>
<dbReference type="HAMAP" id="MF_01116">
    <property type="entry name" value="TSR3"/>
    <property type="match status" value="1"/>
</dbReference>
<comment type="function">
    <text evidence="7">Aminocarboxypropyltransferase that catalyzes the aminocarboxypropyl transfer on pseudouridine corresponding to position 914 in M.jannaschii 16S rRNA. It constitutes the last step in biosynthesis of the hypermodified N1-methyl-N3-(3-amino-3-carboxypropyl) pseudouridine (m1acp3-Psi).</text>
</comment>
<dbReference type="GO" id="GO:0106388">
    <property type="term" value="F:rRNA small subunit aminocarboxypropyltransferase activity"/>
    <property type="evidence" value="ECO:0007669"/>
    <property type="project" value="UniProtKB-EC"/>
</dbReference>